<feature type="coiled-coil region" evidence="5">
    <location>
        <begin position="394"/>
        <end position="467"/>
    </location>
</feature>
<dbReference type="InterPro" id="IPR034744">
    <property type="entry name" value="RH2"/>
</dbReference>
<dbReference type="EMBL" id="CAJNOQ010000056">
    <property type="protein sequence ID" value="CAF0748345.1"/>
    <property type="molecule type" value="Genomic_DNA"/>
</dbReference>
<dbReference type="Pfam" id="PF19056">
    <property type="entry name" value="WD40_2"/>
    <property type="match status" value="1"/>
</dbReference>
<evidence type="ECO:0000313" key="11">
    <source>
        <dbReference type="Proteomes" id="UP000663829"/>
    </source>
</evidence>
<feature type="compositionally biased region" description="Polar residues" evidence="6">
    <location>
        <begin position="236"/>
        <end position="265"/>
    </location>
</feature>
<accession>A0A813P1B0</accession>
<dbReference type="EMBL" id="CAJOBC010000056">
    <property type="protein sequence ID" value="CAF3527483.1"/>
    <property type="molecule type" value="Genomic_DNA"/>
</dbReference>
<feature type="domain" description="RH1" evidence="7">
    <location>
        <begin position="38"/>
        <end position="126"/>
    </location>
</feature>
<dbReference type="GO" id="GO:0005078">
    <property type="term" value="F:MAP-kinase scaffold activity"/>
    <property type="evidence" value="ECO:0007669"/>
    <property type="project" value="InterPro"/>
</dbReference>
<evidence type="ECO:0000256" key="4">
    <source>
        <dbReference type="ARBA" id="ARBA00023054"/>
    </source>
</evidence>
<proteinExistence type="inferred from homology"/>
<keyword evidence="11" id="KW-1185">Reference proteome</keyword>
<gene>
    <name evidence="9" type="ORF">GPM918_LOCUS677</name>
    <name evidence="10" type="ORF">SRO942_LOCUS678</name>
</gene>
<feature type="coiled-coil region" evidence="5">
    <location>
        <begin position="92"/>
        <end position="193"/>
    </location>
</feature>
<name>A0A813P1B0_9BILA</name>
<dbReference type="Pfam" id="PF09744">
    <property type="entry name" value="RH1"/>
    <property type="match status" value="1"/>
</dbReference>
<dbReference type="FunFam" id="1.20.5.1000:FF:000001">
    <property type="entry name" value="C-Jun-amino-terminal kinase-interacting protein 3 isoform X2"/>
    <property type="match status" value="1"/>
</dbReference>
<dbReference type="GO" id="GO:0008432">
    <property type="term" value="F:JUN kinase binding"/>
    <property type="evidence" value="ECO:0007669"/>
    <property type="project" value="TreeGrafter"/>
</dbReference>
<dbReference type="PANTHER" id="PTHR13886:SF4">
    <property type="entry name" value="JNK-INTERACTING PROTEIN 3"/>
    <property type="match status" value="1"/>
</dbReference>
<evidence type="ECO:0000256" key="5">
    <source>
        <dbReference type="SAM" id="Coils"/>
    </source>
</evidence>
<feature type="compositionally biased region" description="Polar residues" evidence="6">
    <location>
        <begin position="615"/>
        <end position="629"/>
    </location>
</feature>
<feature type="region of interest" description="Disordered" evidence="6">
    <location>
        <begin position="235"/>
        <end position="265"/>
    </location>
</feature>
<dbReference type="PANTHER" id="PTHR13886">
    <property type="entry name" value="JNK/SAPK-ASSOCIATED PROTEIN"/>
    <property type="match status" value="1"/>
</dbReference>
<protein>
    <submittedName>
        <fullName evidence="9">Uncharacterized protein</fullName>
    </submittedName>
</protein>
<sequence>MSDSTYISGTKPKSIISIRSKLKSEDKTVNNNNGDQDLSTSSTSEDGHTLLSETVTTLASNVYNELERIIKNYGESSVKDLMPVMISTLESLDSALNDKEVRQIENESLKEQNDQLFQQYEREKQFHKEYQQRYLQVEDNLEETKRENDEKLQSLESIVKIFEIKARNAADHVSRLEEKESEMKQEYKRLHDRYCELFQTHCDYVERTKILYGTDRLDHLPSSASRARNNMHLPVQQPQADSKTISSTTVANDTTPTRTDINFPSYNRPIVGANFRSELESSHGIYTQTDTLSSNDAAVNTAVNANGKDKKVSPASNVENANMGTTASVVEGIPLQQMASDADTQGSDEDDDLSVDENKNMEAFYKETRNENIDITDVDASADLLGMTKEVGNLIKENNELLETKNALNVLKDDLLVKIEELSSEQEILREEVISLQSVKTRLQLRITELEDEVKKSREELDKRKKEEECFEILWNEDVPMADRKRFTRVEMSRVLLERNSFKQRLMELEEAIHWQDHLRASKSDPQSATAIPALDHAQQKKRSPFWKLFSGLFGSITPPPEKMTKRLLTPTPGNIKYSHTSDQLAPNTNNTSFQSDSGNLPIERTHSDSETLVMESTPNMNRSNTVSSPVKRRNNSLIPKDDNRKQAYGWSLPSKDQLKLSESNGKVHLNVPVPVYCRPIYNTNELTQIWCAVGIDLTGAPTDDNLSTNQNDVDLSSLPSVEQLNKQLIESYNQMVDEPCLKLSSLLWIASKCNLNAMITIIDSNKADKIIDTFTLGKAVVYAIGSVPGPASSDYTVDDEHWKQKSQTTEHFEAKTTLNDIQNETKKPMYSTKYPTVWLGSGDGWLYLHSAVGDYRTTIEKVWLKNAIYSIVHVRGRVFVALANEKIAIFRRNNDGTWNLKNFHLITTGKTRESVRCLINVLDHIWCGVMNRIYVIDVQTLEIIKQFDVHPRVEHAVQHMTWSGKGVWISVRLSSTLQLYHATNYQHLQDVDVQPYVEKMITTEKAGLYFVHISCINIACKRLWIGTGNGIIISVPLSENSTSSKQNSPTSMKPGSVVRVYDQSSSTIPYCSMNNAQLSFHGYKDAVKFFVAVPGNPPSKLLIENNINNSETDIISSNSDHSPTTSSDLSLSFANDILVLSGGEGYIDFRVGDIDNTNEENEQSSTVGKSHLIVWHLGSI</sequence>
<evidence type="ECO:0000313" key="9">
    <source>
        <dbReference type="EMBL" id="CAF0748345.1"/>
    </source>
</evidence>
<dbReference type="Proteomes" id="UP000681722">
    <property type="component" value="Unassembled WGS sequence"/>
</dbReference>
<feature type="compositionally biased region" description="Polar residues" evidence="6">
    <location>
        <begin position="578"/>
        <end position="599"/>
    </location>
</feature>
<dbReference type="InterPro" id="IPR032486">
    <property type="entry name" value="JIP_LZII"/>
</dbReference>
<dbReference type="SUPFAM" id="SSF50969">
    <property type="entry name" value="YVTN repeat-like/Quinoprotein amine dehydrogenase"/>
    <property type="match status" value="1"/>
</dbReference>
<evidence type="ECO:0000259" key="7">
    <source>
        <dbReference type="PROSITE" id="PS51776"/>
    </source>
</evidence>
<dbReference type="PROSITE" id="PS51776">
    <property type="entry name" value="RH1"/>
    <property type="match status" value="1"/>
</dbReference>
<feature type="compositionally biased region" description="Polar residues" evidence="6">
    <location>
        <begin position="29"/>
        <end position="44"/>
    </location>
</feature>
<dbReference type="GO" id="GO:0016192">
    <property type="term" value="P:vesicle-mediated transport"/>
    <property type="evidence" value="ECO:0007669"/>
    <property type="project" value="TreeGrafter"/>
</dbReference>
<evidence type="ECO:0000256" key="3">
    <source>
        <dbReference type="ARBA" id="ARBA00022490"/>
    </source>
</evidence>
<keyword evidence="3" id="KW-0963">Cytoplasm</keyword>
<dbReference type="GO" id="GO:0005737">
    <property type="term" value="C:cytoplasm"/>
    <property type="evidence" value="ECO:0007669"/>
    <property type="project" value="UniProtKB-SubCell"/>
</dbReference>
<dbReference type="PROSITE" id="PS51777">
    <property type="entry name" value="RH2"/>
    <property type="match status" value="1"/>
</dbReference>
<dbReference type="InterPro" id="IPR011044">
    <property type="entry name" value="Quino_amine_DH_bsu"/>
</dbReference>
<evidence type="ECO:0000256" key="1">
    <source>
        <dbReference type="ARBA" id="ARBA00004496"/>
    </source>
</evidence>
<dbReference type="OrthoDB" id="10256043at2759"/>
<dbReference type="GO" id="GO:0019894">
    <property type="term" value="F:kinesin binding"/>
    <property type="evidence" value="ECO:0007669"/>
    <property type="project" value="TreeGrafter"/>
</dbReference>
<comment type="subcellular location">
    <subcellularLocation>
        <location evidence="1">Cytoplasm</location>
    </subcellularLocation>
</comment>
<reference evidence="9" key="1">
    <citation type="submission" date="2021-02" db="EMBL/GenBank/DDBJ databases">
        <authorList>
            <person name="Nowell W R."/>
        </authorList>
    </citation>
    <scope>NUCLEOTIDE SEQUENCE</scope>
</reference>
<dbReference type="InterPro" id="IPR034743">
    <property type="entry name" value="RH1"/>
</dbReference>
<evidence type="ECO:0000256" key="6">
    <source>
        <dbReference type="SAM" id="MobiDB-lite"/>
    </source>
</evidence>
<comment type="similarity">
    <text evidence="2">Belongs to the JIP scaffold family.</text>
</comment>
<evidence type="ECO:0000256" key="2">
    <source>
        <dbReference type="ARBA" id="ARBA00009866"/>
    </source>
</evidence>
<keyword evidence="4 5" id="KW-0175">Coiled coil</keyword>
<feature type="region of interest" description="Disordered" evidence="6">
    <location>
        <begin position="571"/>
        <end position="650"/>
    </location>
</feature>
<dbReference type="GO" id="GO:0030159">
    <property type="term" value="F:signaling receptor complex adaptor activity"/>
    <property type="evidence" value="ECO:0007669"/>
    <property type="project" value="TreeGrafter"/>
</dbReference>
<dbReference type="AlphaFoldDB" id="A0A813P1B0"/>
<organism evidence="9 11">
    <name type="scientific">Didymodactylos carnosus</name>
    <dbReference type="NCBI Taxonomy" id="1234261"/>
    <lineage>
        <taxon>Eukaryota</taxon>
        <taxon>Metazoa</taxon>
        <taxon>Spiralia</taxon>
        <taxon>Gnathifera</taxon>
        <taxon>Rotifera</taxon>
        <taxon>Eurotatoria</taxon>
        <taxon>Bdelloidea</taxon>
        <taxon>Philodinida</taxon>
        <taxon>Philodinidae</taxon>
        <taxon>Didymodactylos</taxon>
    </lineage>
</organism>
<evidence type="ECO:0000259" key="8">
    <source>
        <dbReference type="PROSITE" id="PS51777"/>
    </source>
</evidence>
<dbReference type="Gene3D" id="1.20.5.1000">
    <property type="entry name" value="arf6 gtpase in complex with a specific effector, jip4"/>
    <property type="match status" value="1"/>
</dbReference>
<feature type="region of interest" description="Disordered" evidence="6">
    <location>
        <begin position="23"/>
        <end position="47"/>
    </location>
</feature>
<comment type="caution">
    <text evidence="9">The sequence shown here is derived from an EMBL/GenBank/DDBJ whole genome shotgun (WGS) entry which is preliminary data.</text>
</comment>
<feature type="domain" description="RH2" evidence="8">
    <location>
        <begin position="484"/>
        <end position="556"/>
    </location>
</feature>
<evidence type="ECO:0000313" key="10">
    <source>
        <dbReference type="EMBL" id="CAF3527483.1"/>
    </source>
</evidence>
<dbReference type="Pfam" id="PF16471">
    <property type="entry name" value="JIP_LZII"/>
    <property type="match status" value="1"/>
</dbReference>
<dbReference type="InterPro" id="IPR039911">
    <property type="entry name" value="JIP3/JIP4"/>
</dbReference>
<dbReference type="Gene3D" id="1.20.58.1770">
    <property type="match status" value="1"/>
</dbReference>
<dbReference type="Proteomes" id="UP000663829">
    <property type="component" value="Unassembled WGS sequence"/>
</dbReference>